<accession>A0ABN1GND6</accession>
<comment type="caution">
    <text evidence="2">The sequence shown here is derived from an EMBL/GenBank/DDBJ whole genome shotgun (WGS) entry which is preliminary data.</text>
</comment>
<feature type="region of interest" description="Disordered" evidence="1">
    <location>
        <begin position="1"/>
        <end position="25"/>
    </location>
</feature>
<keyword evidence="3" id="KW-1185">Reference proteome</keyword>
<organism evidence="2 3">
    <name type="scientific">Sporichthya brevicatena</name>
    <dbReference type="NCBI Taxonomy" id="171442"/>
    <lineage>
        <taxon>Bacteria</taxon>
        <taxon>Bacillati</taxon>
        <taxon>Actinomycetota</taxon>
        <taxon>Actinomycetes</taxon>
        <taxon>Sporichthyales</taxon>
        <taxon>Sporichthyaceae</taxon>
        <taxon>Sporichthya</taxon>
    </lineage>
</organism>
<dbReference type="EMBL" id="BAAAHE010000011">
    <property type="protein sequence ID" value="GAA0615113.1"/>
    <property type="molecule type" value="Genomic_DNA"/>
</dbReference>
<protein>
    <submittedName>
        <fullName evidence="2">Uncharacterized protein</fullName>
    </submittedName>
</protein>
<evidence type="ECO:0000256" key="1">
    <source>
        <dbReference type="SAM" id="MobiDB-lite"/>
    </source>
</evidence>
<dbReference type="RefSeq" id="WP_344603453.1">
    <property type="nucleotide sequence ID" value="NZ_BAAAHE010000011.1"/>
</dbReference>
<dbReference type="Proteomes" id="UP001500957">
    <property type="component" value="Unassembled WGS sequence"/>
</dbReference>
<reference evidence="2 3" key="1">
    <citation type="journal article" date="2019" name="Int. J. Syst. Evol. Microbiol.">
        <title>The Global Catalogue of Microorganisms (GCM) 10K type strain sequencing project: providing services to taxonomists for standard genome sequencing and annotation.</title>
        <authorList>
            <consortium name="The Broad Institute Genomics Platform"/>
            <consortium name="The Broad Institute Genome Sequencing Center for Infectious Disease"/>
            <person name="Wu L."/>
            <person name="Ma J."/>
        </authorList>
    </citation>
    <scope>NUCLEOTIDE SEQUENCE [LARGE SCALE GENOMIC DNA]</scope>
    <source>
        <strain evidence="2 3">JCM 10671</strain>
    </source>
</reference>
<proteinExistence type="predicted"/>
<gene>
    <name evidence="2" type="ORF">GCM10009547_16260</name>
</gene>
<name>A0ABN1GND6_9ACTN</name>
<sequence length="87" mass="9446">MGPDSEGPPAREPLNPDGPISAQHADAVEVEVVPDRGKWAVELIVLFADEVVRKRIATYRTERLARISADLMKRSAEREIGGGPLNG</sequence>
<evidence type="ECO:0000313" key="3">
    <source>
        <dbReference type="Proteomes" id="UP001500957"/>
    </source>
</evidence>
<evidence type="ECO:0000313" key="2">
    <source>
        <dbReference type="EMBL" id="GAA0615113.1"/>
    </source>
</evidence>